<reference evidence="2 3" key="1">
    <citation type="submission" date="2017-06" db="EMBL/GenBank/DDBJ databases">
        <title>Streptomyces albireticuli Genome sequencing and assembly.</title>
        <authorList>
            <person name="Wang Y."/>
            <person name="Du B."/>
            <person name="Ding Y."/>
            <person name="Liu H."/>
            <person name="Hou Q."/>
            <person name="Liu K."/>
            <person name="Yao L."/>
            <person name="Wang C."/>
        </authorList>
    </citation>
    <scope>NUCLEOTIDE SEQUENCE [LARGE SCALE GENOMIC DNA]</scope>
    <source>
        <strain evidence="2 3">MDJK11</strain>
    </source>
</reference>
<proteinExistence type="predicted"/>
<dbReference type="EMBL" id="CP021744">
    <property type="protein sequence ID" value="ARZ72497.1"/>
    <property type="molecule type" value="Genomic_DNA"/>
</dbReference>
<accession>A0A1Z2LDW4</accession>
<feature type="signal peptide" evidence="1">
    <location>
        <begin position="1"/>
        <end position="29"/>
    </location>
</feature>
<evidence type="ECO:0000313" key="2">
    <source>
        <dbReference type="EMBL" id="ARZ72497.1"/>
    </source>
</evidence>
<sequence length="147" mass="15382">MRLSYVGRTAVAAAACLLVLAVTPGAGHAAAGTRVSTAPGAVMRLAPNYKVEVDNFSSQAFDEIALAFTRHSTSVTQILHQYNVPASSVVSFDLGPCDDVKQYAVSGIVGGQRLFTTGDVEADPVGCDDVVTIRDRATGVQAERAQR</sequence>
<name>A0A1Z2LDW4_9ACTN</name>
<evidence type="ECO:0000256" key="1">
    <source>
        <dbReference type="SAM" id="SignalP"/>
    </source>
</evidence>
<dbReference type="AlphaFoldDB" id="A0A1Z2LDW4"/>
<protein>
    <submittedName>
        <fullName evidence="2">Uncharacterized protein</fullName>
    </submittedName>
</protein>
<organism evidence="2 3">
    <name type="scientific">Streptomyces albireticuli</name>
    <dbReference type="NCBI Taxonomy" id="1940"/>
    <lineage>
        <taxon>Bacteria</taxon>
        <taxon>Bacillati</taxon>
        <taxon>Actinomycetota</taxon>
        <taxon>Actinomycetes</taxon>
        <taxon>Kitasatosporales</taxon>
        <taxon>Streptomycetaceae</taxon>
        <taxon>Streptomyces</taxon>
    </lineage>
</organism>
<evidence type="ECO:0000313" key="3">
    <source>
        <dbReference type="Proteomes" id="UP000195755"/>
    </source>
</evidence>
<dbReference type="OrthoDB" id="4236738at2"/>
<feature type="chain" id="PRO_5012893352" evidence="1">
    <location>
        <begin position="30"/>
        <end position="147"/>
    </location>
</feature>
<dbReference type="RefSeq" id="WP_087930099.1">
    <property type="nucleotide sequence ID" value="NZ_CP021744.1"/>
</dbReference>
<keyword evidence="1" id="KW-0732">Signal</keyword>
<gene>
    <name evidence="2" type="ORF">SMD11_6921</name>
</gene>
<dbReference type="KEGG" id="salj:SMD11_6921"/>
<dbReference type="Proteomes" id="UP000195755">
    <property type="component" value="Chromosome"/>
</dbReference>